<evidence type="ECO:0000259" key="2">
    <source>
        <dbReference type="SMART" id="SM00014"/>
    </source>
</evidence>
<dbReference type="Proteomes" id="UP000051084">
    <property type="component" value="Unassembled WGS sequence"/>
</dbReference>
<keyword evidence="1" id="KW-1133">Transmembrane helix</keyword>
<dbReference type="InterPro" id="IPR036938">
    <property type="entry name" value="PAP2/HPO_sf"/>
</dbReference>
<feature type="domain" description="Phosphatidic acid phosphatase type 2/haloperoxidase" evidence="2">
    <location>
        <begin position="96"/>
        <end position="211"/>
    </location>
</feature>
<organism evidence="3 4">
    <name type="scientific">Limosilactobacillus equigenerosi DSM 18793 = JCM 14505</name>
    <dbReference type="NCBI Taxonomy" id="1423742"/>
    <lineage>
        <taxon>Bacteria</taxon>
        <taxon>Bacillati</taxon>
        <taxon>Bacillota</taxon>
        <taxon>Bacilli</taxon>
        <taxon>Lactobacillales</taxon>
        <taxon>Lactobacillaceae</taxon>
        <taxon>Limosilactobacillus</taxon>
    </lineage>
</organism>
<dbReference type="SMART" id="SM00014">
    <property type="entry name" value="acidPPc"/>
    <property type="match status" value="1"/>
</dbReference>
<dbReference type="PANTHER" id="PTHR14969:SF13">
    <property type="entry name" value="AT30094P"/>
    <property type="match status" value="1"/>
</dbReference>
<comment type="caution">
    <text evidence="3">The sequence shown here is derived from an EMBL/GenBank/DDBJ whole genome shotgun (WGS) entry which is preliminary data.</text>
</comment>
<dbReference type="Gene3D" id="1.20.144.10">
    <property type="entry name" value="Phosphatidic acid phosphatase type 2/haloperoxidase"/>
    <property type="match status" value="2"/>
</dbReference>
<feature type="transmembrane region" description="Helical" evidence="1">
    <location>
        <begin position="169"/>
        <end position="190"/>
    </location>
</feature>
<dbReference type="EMBL" id="AZGC01000013">
    <property type="protein sequence ID" value="KRL96059.1"/>
    <property type="molecule type" value="Genomic_DNA"/>
</dbReference>
<evidence type="ECO:0000313" key="4">
    <source>
        <dbReference type="Proteomes" id="UP000051084"/>
    </source>
</evidence>
<gene>
    <name evidence="3" type="ORF">FC21_GL000500</name>
</gene>
<dbReference type="SUPFAM" id="SSF48317">
    <property type="entry name" value="Acid phosphatase/Vanadium-dependent haloperoxidase"/>
    <property type="match status" value="1"/>
</dbReference>
<evidence type="ECO:0000313" key="3">
    <source>
        <dbReference type="EMBL" id="KRL96059.1"/>
    </source>
</evidence>
<feature type="transmembrane region" description="Helical" evidence="1">
    <location>
        <begin position="70"/>
        <end position="92"/>
    </location>
</feature>
<dbReference type="STRING" id="417373.GCA_001570685_00433"/>
<keyword evidence="1" id="KW-0472">Membrane</keyword>
<evidence type="ECO:0000256" key="1">
    <source>
        <dbReference type="SAM" id="Phobius"/>
    </source>
</evidence>
<dbReference type="InterPro" id="IPR000326">
    <property type="entry name" value="PAP2/HPO"/>
</dbReference>
<sequence>MNLERKEGNEMLIQFDHGRKFRFIVSGVIFLILAFMVWRNALLVSTVDAAFQTLFTSNHPSGFMTAYMKFISFLGSPKMTLLWGLLLAVLLWGLKFKVAALWSFATLVTGDAWGWIIKHLIQRARPAQHLAADDGFSFPSGHTLGTFLIAGIVLLVVVPIIQNDLKRRVTIAITIVFVALLAISRVYLYAHFPTDTIGAMLLGYTWLQIMEVFYVKLAPTMQRMRYTRYSLI</sequence>
<reference evidence="3 4" key="1">
    <citation type="journal article" date="2015" name="Genome Announc.">
        <title>Expanding the biotechnology potential of lactobacilli through comparative genomics of 213 strains and associated genera.</title>
        <authorList>
            <person name="Sun Z."/>
            <person name="Harris H.M."/>
            <person name="McCann A."/>
            <person name="Guo C."/>
            <person name="Argimon S."/>
            <person name="Zhang W."/>
            <person name="Yang X."/>
            <person name="Jeffery I.B."/>
            <person name="Cooney J.C."/>
            <person name="Kagawa T.F."/>
            <person name="Liu W."/>
            <person name="Song Y."/>
            <person name="Salvetti E."/>
            <person name="Wrobel A."/>
            <person name="Rasinkangas P."/>
            <person name="Parkhill J."/>
            <person name="Rea M.C."/>
            <person name="O'Sullivan O."/>
            <person name="Ritari J."/>
            <person name="Douillard F.P."/>
            <person name="Paul Ross R."/>
            <person name="Yang R."/>
            <person name="Briner A.E."/>
            <person name="Felis G.E."/>
            <person name="de Vos W.M."/>
            <person name="Barrangou R."/>
            <person name="Klaenhammer T.R."/>
            <person name="Caufield P.W."/>
            <person name="Cui Y."/>
            <person name="Zhang H."/>
            <person name="O'Toole P.W."/>
        </authorList>
    </citation>
    <scope>NUCLEOTIDE SEQUENCE [LARGE SCALE GENOMIC DNA]</scope>
    <source>
        <strain evidence="3 4">DSM 18793</strain>
    </source>
</reference>
<keyword evidence="1" id="KW-0812">Transmembrane</keyword>
<proteinExistence type="predicted"/>
<dbReference type="PANTHER" id="PTHR14969">
    <property type="entry name" value="SPHINGOSINE-1-PHOSPHATE PHOSPHOHYDROLASE"/>
    <property type="match status" value="1"/>
</dbReference>
<name>A0A0R1V2B2_9LACO</name>
<feature type="transmembrane region" description="Helical" evidence="1">
    <location>
        <begin position="99"/>
        <end position="121"/>
    </location>
</feature>
<dbReference type="PATRIC" id="fig|1423742.4.peg.522"/>
<dbReference type="Pfam" id="PF01569">
    <property type="entry name" value="PAP2"/>
    <property type="match status" value="1"/>
</dbReference>
<dbReference type="AlphaFoldDB" id="A0A0R1V2B2"/>
<dbReference type="CDD" id="cd03392">
    <property type="entry name" value="PAP2_like_2"/>
    <property type="match status" value="1"/>
</dbReference>
<accession>A0A0R1V2B2</accession>
<feature type="transmembrane region" description="Helical" evidence="1">
    <location>
        <begin position="141"/>
        <end position="162"/>
    </location>
</feature>
<keyword evidence="4" id="KW-1185">Reference proteome</keyword>
<feature type="transmembrane region" description="Helical" evidence="1">
    <location>
        <begin position="196"/>
        <end position="215"/>
    </location>
</feature>
<feature type="transmembrane region" description="Helical" evidence="1">
    <location>
        <begin position="21"/>
        <end position="38"/>
    </location>
</feature>
<protein>
    <submittedName>
        <fullName evidence="3">Phosphatase</fullName>
    </submittedName>
</protein>